<evidence type="ECO:0000313" key="1">
    <source>
        <dbReference type="EMBL" id="WBO83617.1"/>
    </source>
</evidence>
<accession>A0ABY7PLW7</accession>
<dbReference type="EMBL" id="CP115396">
    <property type="protein sequence ID" value="WBO83617.1"/>
    <property type="molecule type" value="Genomic_DNA"/>
</dbReference>
<name>A0ABY7PLW7_9BACT</name>
<dbReference type="Proteomes" id="UP001211872">
    <property type="component" value="Chromosome"/>
</dbReference>
<evidence type="ECO:0000313" key="2">
    <source>
        <dbReference type="Proteomes" id="UP001211872"/>
    </source>
</evidence>
<proteinExistence type="predicted"/>
<evidence type="ECO:0008006" key="3">
    <source>
        <dbReference type="Google" id="ProtNLM"/>
    </source>
</evidence>
<dbReference type="RefSeq" id="WP_270126007.1">
    <property type="nucleotide sequence ID" value="NZ_CP115396.1"/>
</dbReference>
<organism evidence="1 2">
    <name type="scientific">Hymenobacter yonginensis</name>
    <dbReference type="NCBI Taxonomy" id="748197"/>
    <lineage>
        <taxon>Bacteria</taxon>
        <taxon>Pseudomonadati</taxon>
        <taxon>Bacteroidota</taxon>
        <taxon>Cytophagia</taxon>
        <taxon>Cytophagales</taxon>
        <taxon>Hymenobacteraceae</taxon>
        <taxon>Hymenobacter</taxon>
    </lineage>
</organism>
<sequence length="115" mass="12939">MYNDVPLLTHFITKVLSPDKGQQLFEVEIIVRRATASEPVIDAQSPRALETGRRASAYVYSFSTNLSEDNKRGLDNLTYWAAGPRKSKTYIINQALAQYLSQYKEAQQPVPSDEG</sequence>
<protein>
    <recommendedName>
        <fullName evidence="3">Cytoplasmic protein</fullName>
    </recommendedName>
</protein>
<reference evidence="1 2" key="1">
    <citation type="journal article" date="2011" name="Int. J. Syst. Evol. Microbiol.">
        <title>Hymenobacter yonginensis sp. nov., isolated from a mesotrophic artificial lake.</title>
        <authorList>
            <person name="Joung Y."/>
            <person name="Cho S.H."/>
            <person name="Kim H."/>
            <person name="Kim S.B."/>
            <person name="Joh K."/>
        </authorList>
    </citation>
    <scope>NUCLEOTIDE SEQUENCE [LARGE SCALE GENOMIC DNA]</scope>
    <source>
        <strain evidence="1 2">KCTC 22745</strain>
    </source>
</reference>
<keyword evidence="2" id="KW-1185">Reference proteome</keyword>
<gene>
    <name evidence="1" type="ORF">O9Z63_14670</name>
</gene>